<evidence type="ECO:0000259" key="1">
    <source>
        <dbReference type="Pfam" id="PF01844"/>
    </source>
</evidence>
<evidence type="ECO:0000313" key="2">
    <source>
        <dbReference type="EMBL" id="GEN58567.1"/>
    </source>
</evidence>
<dbReference type="InterPro" id="IPR003615">
    <property type="entry name" value="HNH_nuc"/>
</dbReference>
<accession>A0A511X6J1</accession>
<dbReference type="CDD" id="cd00085">
    <property type="entry name" value="HNHc"/>
    <property type="match status" value="1"/>
</dbReference>
<dbReference type="AlphaFoldDB" id="A0A511X6J1"/>
<organism evidence="2 3">
    <name type="scientific">Acetobacter nitrogenifigens DSM 23921 = NBRC 105050</name>
    <dbReference type="NCBI Taxonomy" id="1120919"/>
    <lineage>
        <taxon>Bacteria</taxon>
        <taxon>Pseudomonadati</taxon>
        <taxon>Pseudomonadota</taxon>
        <taxon>Alphaproteobacteria</taxon>
        <taxon>Acetobacterales</taxon>
        <taxon>Acetobacteraceae</taxon>
        <taxon>Acetobacter</taxon>
    </lineage>
</organism>
<dbReference type="GO" id="GO:0003676">
    <property type="term" value="F:nucleic acid binding"/>
    <property type="evidence" value="ECO:0007669"/>
    <property type="project" value="InterPro"/>
</dbReference>
<dbReference type="OrthoDB" id="9816185at2"/>
<protein>
    <recommendedName>
        <fullName evidence="1">HNH domain-containing protein</fullName>
    </recommendedName>
</protein>
<gene>
    <name evidence="2" type="ORF">ANI02nite_04510</name>
</gene>
<dbReference type="EMBL" id="BJYF01000001">
    <property type="protein sequence ID" value="GEN58567.1"/>
    <property type="molecule type" value="Genomic_DNA"/>
</dbReference>
<dbReference type="InterPro" id="IPR002711">
    <property type="entry name" value="HNH"/>
</dbReference>
<dbReference type="Proteomes" id="UP000321635">
    <property type="component" value="Unassembled WGS sequence"/>
</dbReference>
<dbReference type="Gene3D" id="1.10.30.50">
    <property type="match status" value="1"/>
</dbReference>
<dbReference type="RefSeq" id="WP_146882100.1">
    <property type="nucleotide sequence ID" value="NZ_AUBI01000001.1"/>
</dbReference>
<dbReference type="GO" id="GO:0008270">
    <property type="term" value="F:zinc ion binding"/>
    <property type="evidence" value="ECO:0007669"/>
    <property type="project" value="InterPro"/>
</dbReference>
<comment type="caution">
    <text evidence="2">The sequence shown here is derived from an EMBL/GenBank/DDBJ whole genome shotgun (WGS) entry which is preliminary data.</text>
</comment>
<name>A0A511X6J1_9PROT</name>
<feature type="domain" description="HNH" evidence="1">
    <location>
        <begin position="96"/>
        <end position="138"/>
    </location>
</feature>
<proteinExistence type="predicted"/>
<sequence>MWTLDPPAVRMARTQVRTALSRKTAPPIYTLSNAEWIAIKDLYALYETQQGQPISGLKPAVLKGCEQTLHDCYSQIQIGGRLEKLRGRLLTGASECPLCGYGDPTTLDHYLPRSKYKALAIYPRNLIPACQPCNRKKGTAAPKGNKGFIHAYYENLPDHWNDEPFLHAKVSYTRGTLRVIFSISHPTLSSQTVERLRYQFEKLELNTRYAAPINNFLFSQKVALLGFTGKDAAKLRCAYLKTVSEQWARDFGLNDWRAAFLRGLMLCSQFCKMPDAYFKNPKRR</sequence>
<reference evidence="2 3" key="1">
    <citation type="submission" date="2019-07" db="EMBL/GenBank/DDBJ databases">
        <title>Whole genome shotgun sequence of Acetobacter nitrogenifigens NBRC 105050.</title>
        <authorList>
            <person name="Hosoyama A."/>
            <person name="Uohara A."/>
            <person name="Ohji S."/>
            <person name="Ichikawa N."/>
        </authorList>
    </citation>
    <scope>NUCLEOTIDE SEQUENCE [LARGE SCALE GENOMIC DNA]</scope>
    <source>
        <strain evidence="2 3">NBRC 105050</strain>
    </source>
</reference>
<dbReference type="Pfam" id="PF01844">
    <property type="entry name" value="HNH"/>
    <property type="match status" value="1"/>
</dbReference>
<dbReference type="STRING" id="1120919.GCA_000429165_00458"/>
<keyword evidence="3" id="KW-1185">Reference proteome</keyword>
<dbReference type="GO" id="GO:0004519">
    <property type="term" value="F:endonuclease activity"/>
    <property type="evidence" value="ECO:0007669"/>
    <property type="project" value="InterPro"/>
</dbReference>
<evidence type="ECO:0000313" key="3">
    <source>
        <dbReference type="Proteomes" id="UP000321635"/>
    </source>
</evidence>